<proteinExistence type="inferred from homology"/>
<sequence>MSGSPPWLHHGASTQRAQTRIRRKTMIRRWTLALACAASLLAPASQAAQAYPNHPVSIVVPVAAGGSMDIAGRALAQHLKDVLGQPVIIENKPGGSGNIAYGHVARAKPDGYTLLFSYEGFHAGNPALAGNLPWDPVKSFTPIAEITRGPHVITVPKTLPAKDLREFIAMAQKPDADLYYGSSGTGSIQHLGTEQFKLLTHARLTHVPYNGAAPAMQDLLASRVQLLITTPPTVIGQIQAGQLRGLAITSSRRHPMLPDVPTTAEAGLPDFQLEAWFSIFGPAGLPPEVVSQLTQAMKTVVTSPAFQDQIIKQGNYASYQPPEAVGELLKKDLAHWADVVKQAGITAN</sequence>
<dbReference type="AlphaFoldDB" id="A0AAN1RZG3"/>
<dbReference type="PIRSF" id="PIRSF017082">
    <property type="entry name" value="YflP"/>
    <property type="match status" value="1"/>
</dbReference>
<evidence type="ECO:0000256" key="2">
    <source>
        <dbReference type="SAM" id="SignalP"/>
    </source>
</evidence>
<protein>
    <submittedName>
        <fullName evidence="3">Tripartite tricarboxylate transporter substrate binding protein</fullName>
    </submittedName>
</protein>
<name>A0AAN1RZG3_9BORD</name>
<organism evidence="3 4">
    <name type="scientific">Bordetella hinzii</name>
    <dbReference type="NCBI Taxonomy" id="103855"/>
    <lineage>
        <taxon>Bacteria</taxon>
        <taxon>Pseudomonadati</taxon>
        <taxon>Pseudomonadota</taxon>
        <taxon>Betaproteobacteria</taxon>
        <taxon>Burkholderiales</taxon>
        <taxon>Alcaligenaceae</taxon>
        <taxon>Bordetella</taxon>
    </lineage>
</organism>
<keyword evidence="2" id="KW-0732">Signal</keyword>
<feature type="signal peptide" evidence="2">
    <location>
        <begin position="1"/>
        <end position="47"/>
    </location>
</feature>
<dbReference type="Gene3D" id="3.40.190.10">
    <property type="entry name" value="Periplasmic binding protein-like II"/>
    <property type="match status" value="1"/>
</dbReference>
<dbReference type="Pfam" id="PF03401">
    <property type="entry name" value="TctC"/>
    <property type="match status" value="1"/>
</dbReference>
<dbReference type="PANTHER" id="PTHR42928">
    <property type="entry name" value="TRICARBOXYLATE-BINDING PROTEIN"/>
    <property type="match status" value="1"/>
</dbReference>
<feature type="chain" id="PRO_5042844531" evidence="2">
    <location>
        <begin position="48"/>
        <end position="348"/>
    </location>
</feature>
<dbReference type="InterPro" id="IPR005064">
    <property type="entry name" value="BUG"/>
</dbReference>
<accession>A0AAN1RZG3</accession>
<comment type="similarity">
    <text evidence="1">Belongs to the UPF0065 (bug) family.</text>
</comment>
<dbReference type="EMBL" id="CP024172">
    <property type="protein sequence ID" value="AZW18570.1"/>
    <property type="molecule type" value="Genomic_DNA"/>
</dbReference>
<dbReference type="Proteomes" id="UP000282741">
    <property type="component" value="Chromosome"/>
</dbReference>
<dbReference type="SUPFAM" id="SSF53850">
    <property type="entry name" value="Periplasmic binding protein-like II"/>
    <property type="match status" value="1"/>
</dbReference>
<reference evidence="4" key="1">
    <citation type="submission" date="2017-10" db="EMBL/GenBank/DDBJ databases">
        <title>Whole genome sequencing of various Bordetella species.</title>
        <authorList>
            <person name="Weigand M.R."/>
            <person name="Loparev V."/>
            <person name="Peng Y."/>
            <person name="Bowden K.E."/>
            <person name="Tondella M.L."/>
            <person name="Williams M.M."/>
        </authorList>
    </citation>
    <scope>NUCLEOTIDE SEQUENCE [LARGE SCALE GENOMIC DNA]</scope>
    <source>
        <strain evidence="4">H720</strain>
    </source>
</reference>
<dbReference type="PANTHER" id="PTHR42928:SF5">
    <property type="entry name" value="BLR1237 PROTEIN"/>
    <property type="match status" value="1"/>
</dbReference>
<evidence type="ECO:0000256" key="1">
    <source>
        <dbReference type="ARBA" id="ARBA00006987"/>
    </source>
</evidence>
<evidence type="ECO:0000313" key="3">
    <source>
        <dbReference type="EMBL" id="AZW18570.1"/>
    </source>
</evidence>
<dbReference type="InterPro" id="IPR042100">
    <property type="entry name" value="Bug_dom1"/>
</dbReference>
<evidence type="ECO:0000313" key="4">
    <source>
        <dbReference type="Proteomes" id="UP000282741"/>
    </source>
</evidence>
<gene>
    <name evidence="3" type="ORF">CS347_18275</name>
</gene>
<dbReference type="Gene3D" id="3.40.190.150">
    <property type="entry name" value="Bordetella uptake gene, domain 1"/>
    <property type="match status" value="1"/>
</dbReference>
<dbReference type="CDD" id="cd07012">
    <property type="entry name" value="PBP2_Bug_TTT"/>
    <property type="match status" value="1"/>
</dbReference>